<feature type="transmembrane region" description="Helical" evidence="5">
    <location>
        <begin position="288"/>
        <end position="305"/>
    </location>
</feature>
<evidence type="ECO:0000256" key="2">
    <source>
        <dbReference type="ARBA" id="ARBA00022692"/>
    </source>
</evidence>
<keyword evidence="3 5" id="KW-1133">Transmembrane helix</keyword>
<evidence type="ECO:0000256" key="1">
    <source>
        <dbReference type="ARBA" id="ARBA00004141"/>
    </source>
</evidence>
<dbReference type="AlphaFoldDB" id="A0A1H9AKR5"/>
<protein>
    <submittedName>
        <fullName evidence="7">Cation:H+ antiporter</fullName>
    </submittedName>
</protein>
<feature type="transmembrane region" description="Helical" evidence="5">
    <location>
        <begin position="133"/>
        <end position="150"/>
    </location>
</feature>
<evidence type="ECO:0000256" key="5">
    <source>
        <dbReference type="SAM" id="Phobius"/>
    </source>
</evidence>
<organism evidence="7 8">
    <name type="scientific">Natrinema salaciae</name>
    <dbReference type="NCBI Taxonomy" id="1186196"/>
    <lineage>
        <taxon>Archaea</taxon>
        <taxon>Methanobacteriati</taxon>
        <taxon>Methanobacteriota</taxon>
        <taxon>Stenosarchaea group</taxon>
        <taxon>Halobacteria</taxon>
        <taxon>Halobacteriales</taxon>
        <taxon>Natrialbaceae</taxon>
        <taxon>Natrinema</taxon>
    </lineage>
</organism>
<dbReference type="InterPro" id="IPR004481">
    <property type="entry name" value="K/Na/Ca-exchanger"/>
</dbReference>
<feature type="transmembrane region" description="Helical" evidence="5">
    <location>
        <begin position="32"/>
        <end position="52"/>
    </location>
</feature>
<comment type="subcellular location">
    <subcellularLocation>
        <location evidence="1">Membrane</location>
        <topology evidence="1">Multi-pass membrane protein</topology>
    </subcellularLocation>
</comment>
<gene>
    <name evidence="7" type="ORF">SAMN04489841_0474</name>
</gene>
<accession>A0A1H9AKR5</accession>
<dbReference type="GO" id="GO:0005886">
    <property type="term" value="C:plasma membrane"/>
    <property type="evidence" value="ECO:0007669"/>
    <property type="project" value="TreeGrafter"/>
</dbReference>
<feature type="domain" description="Sodium/calcium exchanger membrane region" evidence="6">
    <location>
        <begin position="9"/>
        <end position="144"/>
    </location>
</feature>
<keyword evidence="4 5" id="KW-0472">Membrane</keyword>
<proteinExistence type="predicted"/>
<dbReference type="Pfam" id="PF01699">
    <property type="entry name" value="Na_Ca_ex"/>
    <property type="match status" value="2"/>
</dbReference>
<dbReference type="Proteomes" id="UP000199114">
    <property type="component" value="Unassembled WGS sequence"/>
</dbReference>
<keyword evidence="8" id="KW-1185">Reference proteome</keyword>
<dbReference type="GO" id="GO:0005262">
    <property type="term" value="F:calcium channel activity"/>
    <property type="evidence" value="ECO:0007669"/>
    <property type="project" value="TreeGrafter"/>
</dbReference>
<dbReference type="PANTHER" id="PTHR10846">
    <property type="entry name" value="SODIUM/POTASSIUM/CALCIUM EXCHANGER"/>
    <property type="match status" value="1"/>
</dbReference>
<reference evidence="8" key="1">
    <citation type="submission" date="2016-10" db="EMBL/GenBank/DDBJ databases">
        <authorList>
            <person name="Varghese N."/>
            <person name="Submissions S."/>
        </authorList>
    </citation>
    <scope>NUCLEOTIDE SEQUENCE [LARGE SCALE GENOMIC DNA]</scope>
    <source>
        <strain evidence="8">DSM 25055</strain>
    </source>
</reference>
<name>A0A1H9AKR5_9EURY</name>
<evidence type="ECO:0000256" key="3">
    <source>
        <dbReference type="ARBA" id="ARBA00022989"/>
    </source>
</evidence>
<dbReference type="Gene3D" id="1.20.1420.30">
    <property type="entry name" value="NCX, central ion-binding region"/>
    <property type="match status" value="2"/>
</dbReference>
<dbReference type="InterPro" id="IPR004837">
    <property type="entry name" value="NaCa_Exmemb"/>
</dbReference>
<feature type="transmembrane region" description="Helical" evidence="5">
    <location>
        <begin position="223"/>
        <end position="246"/>
    </location>
</feature>
<evidence type="ECO:0000259" key="6">
    <source>
        <dbReference type="Pfam" id="PF01699"/>
    </source>
</evidence>
<dbReference type="GO" id="GO:0008273">
    <property type="term" value="F:calcium, potassium:sodium antiporter activity"/>
    <property type="evidence" value="ECO:0007669"/>
    <property type="project" value="TreeGrafter"/>
</dbReference>
<feature type="transmembrane region" description="Helical" evidence="5">
    <location>
        <begin position="6"/>
        <end position="25"/>
    </location>
</feature>
<feature type="transmembrane region" description="Helical" evidence="5">
    <location>
        <begin position="186"/>
        <end position="208"/>
    </location>
</feature>
<dbReference type="GO" id="GO:0006874">
    <property type="term" value="P:intracellular calcium ion homeostasis"/>
    <property type="evidence" value="ECO:0007669"/>
    <property type="project" value="TreeGrafter"/>
</dbReference>
<feature type="transmembrane region" description="Helical" evidence="5">
    <location>
        <begin position="72"/>
        <end position="96"/>
    </location>
</feature>
<feature type="transmembrane region" description="Helical" evidence="5">
    <location>
        <begin position="258"/>
        <end position="276"/>
    </location>
</feature>
<feature type="domain" description="Sodium/calcium exchanger membrane region" evidence="6">
    <location>
        <begin position="190"/>
        <end position="321"/>
    </location>
</feature>
<dbReference type="PANTHER" id="PTHR10846:SF8">
    <property type="entry name" value="INNER MEMBRANE PROTEIN YRBG"/>
    <property type="match status" value="1"/>
</dbReference>
<evidence type="ECO:0000313" key="8">
    <source>
        <dbReference type="Proteomes" id="UP000199114"/>
    </source>
</evidence>
<evidence type="ECO:0000256" key="4">
    <source>
        <dbReference type="ARBA" id="ARBA00023136"/>
    </source>
</evidence>
<evidence type="ECO:0000313" key="7">
    <source>
        <dbReference type="EMBL" id="SEP77067.1"/>
    </source>
</evidence>
<dbReference type="EMBL" id="FOFD01000001">
    <property type="protein sequence ID" value="SEP77067.1"/>
    <property type="molecule type" value="Genomic_DNA"/>
</dbReference>
<sequence length="331" mass="32253">MMVPVGDAVAFVAGMFALWIGARLLVTGASRLASAAGVSALVVGLTVVAFGTSAPELVVSTGAALEGQGNVAVGNVVGSNVFNLGIILGAVATLSPFRITGQLLRRDVLTMAASTVVAAAVLANAVVSRLDGAILLVLLGCYLGALGLAIRTGDDAAANGASASLEAVDRSSLPVGSTAVGGATRLGLDIVSVVAGLALVIVGGRLLVDGAVGVALTAGVSEWVVGATIVAAGTSVPELVTSVVAARGENVSIAAGNVVGSSVFNVLGVLGVAASIRPLTVAPAVFPALAWLAVLTAFTTAVLATGRRLTRLEGVALIALGASYWVGSVVA</sequence>
<dbReference type="STRING" id="1186196.SAMN04489841_0474"/>
<dbReference type="InterPro" id="IPR044880">
    <property type="entry name" value="NCX_ion-bd_dom_sf"/>
</dbReference>
<feature type="transmembrane region" description="Helical" evidence="5">
    <location>
        <begin position="108"/>
        <end position="127"/>
    </location>
</feature>
<dbReference type="NCBIfam" id="TIGR00367">
    <property type="entry name" value="calcium/sodium antiporter"/>
    <property type="match status" value="1"/>
</dbReference>
<keyword evidence="2 5" id="KW-0812">Transmembrane</keyword>